<proteinExistence type="predicted"/>
<reference evidence="3" key="1">
    <citation type="submission" date="2016-03" db="EMBL/GenBank/DDBJ databases">
        <authorList>
            <person name="Heylen K."/>
            <person name="De Vos P."/>
            <person name="Vekeman B."/>
        </authorList>
    </citation>
    <scope>NUCLEOTIDE SEQUENCE [LARGE SCALE GENOMIC DNA]</scope>
    <source>
        <strain evidence="3">R-45383</strain>
    </source>
</reference>
<gene>
    <name evidence="2" type="ORF">A1355_02285</name>
</gene>
<dbReference type="GO" id="GO:0005524">
    <property type="term" value="F:ATP binding"/>
    <property type="evidence" value="ECO:0007669"/>
    <property type="project" value="InterPro"/>
</dbReference>
<dbReference type="PANTHER" id="PTHR43581:SF2">
    <property type="entry name" value="EXCINUCLEASE ATPASE SUBUNIT"/>
    <property type="match status" value="1"/>
</dbReference>
<keyword evidence="3" id="KW-1185">Reference proteome</keyword>
<dbReference type="STRING" id="702114.A1355_02285"/>
<accession>A0A177NWM9</accession>
<dbReference type="InterPro" id="IPR051396">
    <property type="entry name" value="Bact_Antivir_Def_Nuclease"/>
</dbReference>
<dbReference type="InterPro" id="IPR027417">
    <property type="entry name" value="P-loop_NTPase"/>
</dbReference>
<dbReference type="InterPro" id="IPR003959">
    <property type="entry name" value="ATPase_AAA_core"/>
</dbReference>
<dbReference type="GO" id="GO:0016887">
    <property type="term" value="F:ATP hydrolysis activity"/>
    <property type="evidence" value="ECO:0007669"/>
    <property type="project" value="InterPro"/>
</dbReference>
<dbReference type="EMBL" id="LUUK01000078">
    <property type="protein sequence ID" value="OAI22457.1"/>
    <property type="molecule type" value="Genomic_DNA"/>
</dbReference>
<dbReference type="SUPFAM" id="SSF52540">
    <property type="entry name" value="P-loop containing nucleoside triphosphate hydrolases"/>
    <property type="match status" value="1"/>
</dbReference>
<name>A0A177NWM9_9GAMM</name>
<evidence type="ECO:0000259" key="1">
    <source>
        <dbReference type="Pfam" id="PF13304"/>
    </source>
</evidence>
<evidence type="ECO:0000313" key="3">
    <source>
        <dbReference type="Proteomes" id="UP000077628"/>
    </source>
</evidence>
<dbReference type="PANTHER" id="PTHR43581">
    <property type="entry name" value="ATP/GTP PHOSPHATASE"/>
    <property type="match status" value="1"/>
</dbReference>
<comment type="caution">
    <text evidence="2">The sequence shown here is derived from an EMBL/GenBank/DDBJ whole genome shotgun (WGS) entry which is preliminary data.</text>
</comment>
<dbReference type="Proteomes" id="UP000077628">
    <property type="component" value="Unassembled WGS sequence"/>
</dbReference>
<dbReference type="AlphaFoldDB" id="A0A177NWM9"/>
<dbReference type="Gene3D" id="3.40.50.300">
    <property type="entry name" value="P-loop containing nucleotide triphosphate hydrolases"/>
    <property type="match status" value="1"/>
</dbReference>
<sequence>MIALLPDVADIRISTPSEKSPNPRVEFELPDGWLLLSRLSLGYQTMTAWMVDLAAQLFKHYPNSANPIAEPAVVLIDEIDLHLHPKWQRTIMAYLSERFVNTQFIVTAHSPLIVQAAENANIVVLKREGDSVKIHQHPQDVKGWRIDQLLTSDLFDIPSARSPHYENLLTQRRQILSQPHLSSADQERLNELEAQIGDLPTAETRQDMEAMDIIRRAAELLKQSA</sequence>
<evidence type="ECO:0000313" key="2">
    <source>
        <dbReference type="EMBL" id="OAI22457.1"/>
    </source>
</evidence>
<protein>
    <recommendedName>
        <fullName evidence="1">ATPase AAA-type core domain-containing protein</fullName>
    </recommendedName>
</protein>
<dbReference type="Pfam" id="PF13304">
    <property type="entry name" value="AAA_21"/>
    <property type="match status" value="1"/>
</dbReference>
<feature type="domain" description="ATPase AAA-type core" evidence="1">
    <location>
        <begin position="60"/>
        <end position="114"/>
    </location>
</feature>
<organism evidence="2 3">
    <name type="scientific">Methylomonas koyamae</name>
    <dbReference type="NCBI Taxonomy" id="702114"/>
    <lineage>
        <taxon>Bacteria</taxon>
        <taxon>Pseudomonadati</taxon>
        <taxon>Pseudomonadota</taxon>
        <taxon>Gammaproteobacteria</taxon>
        <taxon>Methylococcales</taxon>
        <taxon>Methylococcaceae</taxon>
        <taxon>Methylomonas</taxon>
    </lineage>
</organism>